<dbReference type="RefSeq" id="WP_072283950.1">
    <property type="nucleotide sequence ID" value="NZ_CP015519.1"/>
</dbReference>
<dbReference type="SUPFAM" id="SSF52833">
    <property type="entry name" value="Thioredoxin-like"/>
    <property type="match status" value="1"/>
</dbReference>
<dbReference type="CDD" id="cd02966">
    <property type="entry name" value="TlpA_like_family"/>
    <property type="match status" value="1"/>
</dbReference>
<reference evidence="4 5" key="1">
    <citation type="journal article" date="2017" name="Genome Announc.">
        <title>Complete Genome Sequences of Two Acetylene-Fermenting Pelobacter acetylenicus Strains.</title>
        <authorList>
            <person name="Sutton J.M."/>
            <person name="Baesman S.M."/>
            <person name="Fierst J.L."/>
            <person name="Poret-Peterson A.T."/>
            <person name="Oremland R.S."/>
            <person name="Dunlap D.S."/>
            <person name="Akob D.M."/>
        </authorList>
    </citation>
    <scope>NUCLEOTIDE SEQUENCE [LARGE SCALE GENOMIC DNA]</scope>
    <source>
        <strain evidence="4 5">SFB93</strain>
    </source>
</reference>
<dbReference type="Gene3D" id="3.40.30.10">
    <property type="entry name" value="Glutaredoxin"/>
    <property type="match status" value="1"/>
</dbReference>
<gene>
    <name evidence="4" type="ORF">A7E78_09150</name>
</gene>
<feature type="domain" description="Thioredoxin" evidence="3">
    <location>
        <begin position="25"/>
        <end position="163"/>
    </location>
</feature>
<keyword evidence="5" id="KW-1185">Reference proteome</keyword>
<evidence type="ECO:0000313" key="4">
    <source>
        <dbReference type="EMBL" id="APG27989.1"/>
    </source>
</evidence>
<protein>
    <recommendedName>
        <fullName evidence="3">Thioredoxin domain-containing protein</fullName>
    </recommendedName>
</protein>
<dbReference type="PANTHER" id="PTHR42852">
    <property type="entry name" value="THIOL:DISULFIDE INTERCHANGE PROTEIN DSBE"/>
    <property type="match status" value="1"/>
</dbReference>
<sequence length="188" mass="21073">MKKIRLLILSAFLLLSFAGQSLAYLQVGSEAPDFKLSDLEGNEVKLSDFKGQIIILKLGTTWCPDCVGQSADLLKMGPRLKEQGVVLVDVFLQENRRSVRKFLKSKDFVMPMVPLLDDGQAHRAYQVYLIPRLVIIDQQFRIVHDGLRLKPEELQEKIAALQPPAAAETPTSDEGTMPCPTPRENIQD</sequence>
<dbReference type="OrthoDB" id="9809746at2"/>
<evidence type="ECO:0000259" key="3">
    <source>
        <dbReference type="PROSITE" id="PS51352"/>
    </source>
</evidence>
<dbReference type="EMBL" id="CP015519">
    <property type="protein sequence ID" value="APG27989.1"/>
    <property type="molecule type" value="Genomic_DNA"/>
</dbReference>
<evidence type="ECO:0000256" key="2">
    <source>
        <dbReference type="SAM" id="SignalP"/>
    </source>
</evidence>
<dbReference type="Pfam" id="PF00578">
    <property type="entry name" value="AhpC-TSA"/>
    <property type="match status" value="1"/>
</dbReference>
<evidence type="ECO:0000256" key="1">
    <source>
        <dbReference type="SAM" id="MobiDB-lite"/>
    </source>
</evidence>
<feature type="signal peptide" evidence="2">
    <location>
        <begin position="1"/>
        <end position="23"/>
    </location>
</feature>
<dbReference type="PROSITE" id="PS51352">
    <property type="entry name" value="THIOREDOXIN_2"/>
    <property type="match status" value="1"/>
</dbReference>
<evidence type="ECO:0000313" key="5">
    <source>
        <dbReference type="Proteomes" id="UP000182517"/>
    </source>
</evidence>
<dbReference type="Proteomes" id="UP000182517">
    <property type="component" value="Chromosome"/>
</dbReference>
<dbReference type="STRING" id="1842532.A7E78_09150"/>
<feature type="region of interest" description="Disordered" evidence="1">
    <location>
        <begin position="161"/>
        <end position="188"/>
    </location>
</feature>
<dbReference type="InterPro" id="IPR036249">
    <property type="entry name" value="Thioredoxin-like_sf"/>
</dbReference>
<dbReference type="GO" id="GO:0016209">
    <property type="term" value="F:antioxidant activity"/>
    <property type="evidence" value="ECO:0007669"/>
    <property type="project" value="InterPro"/>
</dbReference>
<dbReference type="PANTHER" id="PTHR42852:SF13">
    <property type="entry name" value="PROTEIN DIPZ"/>
    <property type="match status" value="1"/>
</dbReference>
<dbReference type="InterPro" id="IPR050553">
    <property type="entry name" value="Thioredoxin_ResA/DsbE_sf"/>
</dbReference>
<accession>A0A1L3GPX5</accession>
<feature type="chain" id="PRO_5012792330" description="Thioredoxin domain-containing protein" evidence="2">
    <location>
        <begin position="24"/>
        <end position="188"/>
    </location>
</feature>
<proteinExistence type="predicted"/>
<dbReference type="AlphaFoldDB" id="A0A1L3GPX5"/>
<dbReference type="GO" id="GO:0016491">
    <property type="term" value="F:oxidoreductase activity"/>
    <property type="evidence" value="ECO:0007669"/>
    <property type="project" value="InterPro"/>
</dbReference>
<organism evidence="4 5">
    <name type="scientific">Syntrophotalea acetylenivorans</name>
    <dbReference type="NCBI Taxonomy" id="1842532"/>
    <lineage>
        <taxon>Bacteria</taxon>
        <taxon>Pseudomonadati</taxon>
        <taxon>Thermodesulfobacteriota</taxon>
        <taxon>Desulfuromonadia</taxon>
        <taxon>Desulfuromonadales</taxon>
        <taxon>Syntrophotaleaceae</taxon>
        <taxon>Syntrophotalea</taxon>
    </lineage>
</organism>
<name>A0A1L3GPX5_9BACT</name>
<dbReference type="KEGG" id="pef:A7E78_09150"/>
<dbReference type="InterPro" id="IPR000866">
    <property type="entry name" value="AhpC/TSA"/>
</dbReference>
<dbReference type="InterPro" id="IPR013766">
    <property type="entry name" value="Thioredoxin_domain"/>
</dbReference>
<keyword evidence="2" id="KW-0732">Signal</keyword>